<dbReference type="Pfam" id="PF00440">
    <property type="entry name" value="TetR_N"/>
    <property type="match status" value="1"/>
</dbReference>
<dbReference type="EMBL" id="JABAIM010000001">
    <property type="protein sequence ID" value="NLR73863.1"/>
    <property type="molecule type" value="Genomic_DNA"/>
</dbReference>
<dbReference type="SUPFAM" id="SSF48498">
    <property type="entry name" value="Tetracyclin repressor-like, C-terminal domain"/>
    <property type="match status" value="1"/>
</dbReference>
<reference evidence="6 7" key="1">
    <citation type="submission" date="2020-04" db="EMBL/GenBank/DDBJ databases">
        <title>Draft genome of Leeia sp. IMCC25680.</title>
        <authorList>
            <person name="Song J."/>
            <person name="Cho J.-C."/>
        </authorList>
    </citation>
    <scope>NUCLEOTIDE SEQUENCE [LARGE SCALE GENOMIC DNA]</scope>
    <source>
        <strain evidence="6 7">IMCC25680</strain>
    </source>
</reference>
<dbReference type="Gene3D" id="1.10.357.10">
    <property type="entry name" value="Tetracycline Repressor, domain 2"/>
    <property type="match status" value="1"/>
</dbReference>
<accession>A0A847S272</accession>
<dbReference type="InterPro" id="IPR050109">
    <property type="entry name" value="HTH-type_TetR-like_transc_reg"/>
</dbReference>
<dbReference type="PROSITE" id="PS50977">
    <property type="entry name" value="HTH_TETR_2"/>
    <property type="match status" value="1"/>
</dbReference>
<evidence type="ECO:0000256" key="4">
    <source>
        <dbReference type="PROSITE-ProRule" id="PRU00335"/>
    </source>
</evidence>
<evidence type="ECO:0000313" key="7">
    <source>
        <dbReference type="Proteomes" id="UP000587991"/>
    </source>
</evidence>
<dbReference type="RefSeq" id="WP_168875518.1">
    <property type="nucleotide sequence ID" value="NZ_JABAIM010000001.1"/>
</dbReference>
<dbReference type="PANTHER" id="PTHR30055:SF234">
    <property type="entry name" value="HTH-TYPE TRANSCRIPTIONAL REGULATOR BETI"/>
    <property type="match status" value="1"/>
</dbReference>
<evidence type="ECO:0000256" key="1">
    <source>
        <dbReference type="ARBA" id="ARBA00023015"/>
    </source>
</evidence>
<protein>
    <submittedName>
        <fullName evidence="6">TetR/AcrR family transcriptional regulator</fullName>
    </submittedName>
</protein>
<evidence type="ECO:0000256" key="2">
    <source>
        <dbReference type="ARBA" id="ARBA00023125"/>
    </source>
</evidence>
<keyword evidence="2 4" id="KW-0238">DNA-binding</keyword>
<feature type="DNA-binding region" description="H-T-H motif" evidence="4">
    <location>
        <begin position="35"/>
        <end position="54"/>
    </location>
</feature>
<name>A0A847S272_9NEIS</name>
<feature type="domain" description="HTH tetR-type" evidence="5">
    <location>
        <begin position="12"/>
        <end position="72"/>
    </location>
</feature>
<dbReference type="PANTHER" id="PTHR30055">
    <property type="entry name" value="HTH-TYPE TRANSCRIPTIONAL REGULATOR RUTR"/>
    <property type="match status" value="1"/>
</dbReference>
<keyword evidence="3" id="KW-0804">Transcription</keyword>
<dbReference type="InterPro" id="IPR009057">
    <property type="entry name" value="Homeodomain-like_sf"/>
</dbReference>
<dbReference type="Proteomes" id="UP000587991">
    <property type="component" value="Unassembled WGS sequence"/>
</dbReference>
<comment type="caution">
    <text evidence="6">The sequence shown here is derived from an EMBL/GenBank/DDBJ whole genome shotgun (WGS) entry which is preliminary data.</text>
</comment>
<dbReference type="PRINTS" id="PR00455">
    <property type="entry name" value="HTHTETR"/>
</dbReference>
<dbReference type="AlphaFoldDB" id="A0A847S272"/>
<sequence>MDAPGRRERKQQESAQHIAEVAMTLFGQHGYDAVSMEDIAREADVAKGTLYKRFPVKEAILAHHFQQDLQQLQPLIQQSLRNEPDCPSRLRAYFRQAALWSQRHRAYLRPWLAYRYARAFDPDVPRSGAGQALAALLAEGVRCGEIRNDIPLEELLLGLEYLHSSALMRWLSNEQVDLGQSLDHMLTLFLQGSEHPSC</sequence>
<gene>
    <name evidence="6" type="ORF">HF682_01650</name>
</gene>
<evidence type="ECO:0000313" key="6">
    <source>
        <dbReference type="EMBL" id="NLR73863.1"/>
    </source>
</evidence>
<keyword evidence="1" id="KW-0805">Transcription regulation</keyword>
<proteinExistence type="predicted"/>
<keyword evidence="7" id="KW-1185">Reference proteome</keyword>
<organism evidence="6 7">
    <name type="scientific">Leeia aquatica</name>
    <dbReference type="NCBI Taxonomy" id="2725557"/>
    <lineage>
        <taxon>Bacteria</taxon>
        <taxon>Pseudomonadati</taxon>
        <taxon>Pseudomonadota</taxon>
        <taxon>Betaproteobacteria</taxon>
        <taxon>Neisseriales</taxon>
        <taxon>Leeiaceae</taxon>
        <taxon>Leeia</taxon>
    </lineage>
</organism>
<dbReference type="SUPFAM" id="SSF46689">
    <property type="entry name" value="Homeodomain-like"/>
    <property type="match status" value="1"/>
</dbReference>
<dbReference type="GO" id="GO:0000976">
    <property type="term" value="F:transcription cis-regulatory region binding"/>
    <property type="evidence" value="ECO:0007669"/>
    <property type="project" value="TreeGrafter"/>
</dbReference>
<evidence type="ECO:0000256" key="3">
    <source>
        <dbReference type="ARBA" id="ARBA00023163"/>
    </source>
</evidence>
<evidence type="ECO:0000259" key="5">
    <source>
        <dbReference type="PROSITE" id="PS50977"/>
    </source>
</evidence>
<dbReference type="InterPro" id="IPR001647">
    <property type="entry name" value="HTH_TetR"/>
</dbReference>
<dbReference type="InterPro" id="IPR036271">
    <property type="entry name" value="Tet_transcr_reg_TetR-rel_C_sf"/>
</dbReference>
<dbReference type="GO" id="GO:0003700">
    <property type="term" value="F:DNA-binding transcription factor activity"/>
    <property type="evidence" value="ECO:0007669"/>
    <property type="project" value="TreeGrafter"/>
</dbReference>